<evidence type="ECO:0000313" key="3">
    <source>
        <dbReference type="Proteomes" id="UP001497516"/>
    </source>
</evidence>
<evidence type="ECO:0000256" key="1">
    <source>
        <dbReference type="SAM" id="MobiDB-lite"/>
    </source>
</evidence>
<accession>A0AAV2DY95</accession>
<feature type="region of interest" description="Disordered" evidence="1">
    <location>
        <begin position="397"/>
        <end position="418"/>
    </location>
</feature>
<reference evidence="2 3" key="1">
    <citation type="submission" date="2024-04" db="EMBL/GenBank/DDBJ databases">
        <authorList>
            <person name="Fracassetti M."/>
        </authorList>
    </citation>
    <scope>NUCLEOTIDE SEQUENCE [LARGE SCALE GENOMIC DNA]</scope>
</reference>
<dbReference type="EMBL" id="OZ034816">
    <property type="protein sequence ID" value="CAL1378540.1"/>
    <property type="molecule type" value="Genomic_DNA"/>
</dbReference>
<feature type="compositionally biased region" description="Low complexity" evidence="1">
    <location>
        <begin position="318"/>
        <end position="334"/>
    </location>
</feature>
<organism evidence="2 3">
    <name type="scientific">Linum trigynum</name>
    <dbReference type="NCBI Taxonomy" id="586398"/>
    <lineage>
        <taxon>Eukaryota</taxon>
        <taxon>Viridiplantae</taxon>
        <taxon>Streptophyta</taxon>
        <taxon>Embryophyta</taxon>
        <taxon>Tracheophyta</taxon>
        <taxon>Spermatophyta</taxon>
        <taxon>Magnoliopsida</taxon>
        <taxon>eudicotyledons</taxon>
        <taxon>Gunneridae</taxon>
        <taxon>Pentapetalae</taxon>
        <taxon>rosids</taxon>
        <taxon>fabids</taxon>
        <taxon>Malpighiales</taxon>
        <taxon>Linaceae</taxon>
        <taxon>Linum</taxon>
    </lineage>
</organism>
<dbReference type="Proteomes" id="UP001497516">
    <property type="component" value="Chromosome 3"/>
</dbReference>
<name>A0AAV2DY95_9ROSI</name>
<dbReference type="AlphaFoldDB" id="A0AAV2DY95"/>
<protein>
    <submittedName>
        <fullName evidence="2">Uncharacterized protein</fullName>
    </submittedName>
</protein>
<sequence length="418" mass="47573">MYVVGFLLFCGCRKMNTYLAMLDADQRKTLKDIQRRKVVKHHYLDWRVFEELGAREAMEAAIRAYSWRRLLCLAEPIYQELLWEFYSTFEHFRTHAGSHGNAIQFRLGGEFYSLSYDDFGRALGLLPPFAYHLEIEEPDSPIFRDQQFFERICLPEFSGAVFTPGYTTATQLRPEWRIINQLLGKSYAPSEGSTSHLQLRTLHCLHSMSHEVDNLHLSSLIARTVVKASRCGRPLACGPVVTALARYYNINLSRFTLIQEAKPFSRDTLRRQLILQREGDVTWIRGLPRPVPRAPEGEELPEASAAAASRANRRRRNTPSAPGASTSAAGPSAAAPTTYIAEQLAALSRQNEQILLGQEHLNARLDREREGRRRIISAQHYMMSYWDMDPAAVSYPWEASPGHEDHYPPPTGDGGDEY</sequence>
<gene>
    <name evidence="2" type="ORF">LTRI10_LOCUS20115</name>
</gene>
<feature type="region of interest" description="Disordered" evidence="1">
    <location>
        <begin position="285"/>
        <end position="334"/>
    </location>
</feature>
<keyword evidence="3" id="KW-1185">Reference proteome</keyword>
<proteinExistence type="predicted"/>
<evidence type="ECO:0000313" key="2">
    <source>
        <dbReference type="EMBL" id="CAL1378540.1"/>
    </source>
</evidence>